<evidence type="ECO:0000259" key="2">
    <source>
        <dbReference type="Pfam" id="PF05598"/>
    </source>
</evidence>
<accession>A0A1G8RZB2</accession>
<gene>
    <name evidence="3" type="ORF">SAMN04488123_12140</name>
</gene>
<dbReference type="EMBL" id="FNEN01000021">
    <property type="protein sequence ID" value="SDJ22296.1"/>
    <property type="molecule type" value="Genomic_DNA"/>
</dbReference>
<dbReference type="InterPro" id="IPR008490">
    <property type="entry name" value="Transposase_InsH_N"/>
</dbReference>
<dbReference type="Proteomes" id="UP000198853">
    <property type="component" value="Unassembled WGS sequence"/>
</dbReference>
<protein>
    <submittedName>
        <fullName evidence="3">Transposase domain</fullName>
    </submittedName>
</protein>
<organism evidence="3 4">
    <name type="scientific">Natribacillus halophilus</name>
    <dbReference type="NCBI Taxonomy" id="549003"/>
    <lineage>
        <taxon>Bacteria</taxon>
        <taxon>Bacillati</taxon>
        <taxon>Bacillota</taxon>
        <taxon>Bacilli</taxon>
        <taxon>Bacillales</taxon>
        <taxon>Bacillaceae</taxon>
        <taxon>Natribacillus</taxon>
    </lineage>
</organism>
<dbReference type="AlphaFoldDB" id="A0A1G8RZB2"/>
<dbReference type="OrthoDB" id="9789070at2"/>
<proteinExistence type="predicted"/>
<dbReference type="Pfam" id="PF05598">
    <property type="entry name" value="DUF772"/>
    <property type="match status" value="1"/>
</dbReference>
<evidence type="ECO:0000313" key="3">
    <source>
        <dbReference type="EMBL" id="SDJ22296.1"/>
    </source>
</evidence>
<feature type="region of interest" description="Disordered" evidence="1">
    <location>
        <begin position="233"/>
        <end position="257"/>
    </location>
</feature>
<feature type="domain" description="Transposase InsH N-terminal" evidence="2">
    <location>
        <begin position="6"/>
        <end position="73"/>
    </location>
</feature>
<sequence>MKNVFPYYIAKGQPPNKPVNVLVGLLILKQQNLLSDEELIGSLYFDYRFQYALGLEANADKERLCVNTISNFRCRLVEHELQTGENLLQQEMESLAEKMADFLSLNKSLARMDSTMLDSSCKKMTRIELVYTVIRNMVKEVNKVPGLDIPESYLAYLEKGHKNQTIYKTKSAEEASKLESLIYQAYDLHAWVKDTSVALDTDAFAHLSRLLQEQSIETEDGVAVPIEGSKLSSRVLQNPSDPDATFRHKGGDHHIGQ</sequence>
<evidence type="ECO:0000256" key="1">
    <source>
        <dbReference type="SAM" id="MobiDB-lite"/>
    </source>
</evidence>
<evidence type="ECO:0000313" key="4">
    <source>
        <dbReference type="Proteomes" id="UP000198853"/>
    </source>
</evidence>
<name>A0A1G8RZB2_9BACI</name>
<keyword evidence="4" id="KW-1185">Reference proteome</keyword>
<reference evidence="3 4" key="1">
    <citation type="submission" date="2016-10" db="EMBL/GenBank/DDBJ databases">
        <authorList>
            <person name="de Groot N.N."/>
        </authorList>
    </citation>
    <scope>NUCLEOTIDE SEQUENCE [LARGE SCALE GENOMIC DNA]</scope>
    <source>
        <strain evidence="3 4">DSM 21771</strain>
    </source>
</reference>